<dbReference type="GO" id="GO:0046983">
    <property type="term" value="F:protein dimerization activity"/>
    <property type="evidence" value="ECO:0007669"/>
    <property type="project" value="InterPro"/>
</dbReference>
<protein>
    <recommendedName>
        <fullName evidence="7">HAT C-terminal dimerisation domain-containing protein</fullName>
    </recommendedName>
</protein>
<evidence type="ECO:0000313" key="8">
    <source>
        <dbReference type="EMBL" id="EMD38454.1"/>
    </source>
</evidence>
<dbReference type="InterPro" id="IPR052035">
    <property type="entry name" value="ZnF_BED_domain_contain"/>
</dbReference>
<evidence type="ECO:0000256" key="1">
    <source>
        <dbReference type="ARBA" id="ARBA00004123"/>
    </source>
</evidence>
<feature type="domain" description="HAT C-terminal dimerisation" evidence="7">
    <location>
        <begin position="370"/>
        <end position="422"/>
    </location>
</feature>
<keyword evidence="5" id="KW-0539">Nucleus</keyword>
<dbReference type="AlphaFoldDB" id="M2PPN1"/>
<keyword evidence="2" id="KW-0479">Metal-binding</keyword>
<dbReference type="SUPFAM" id="SSF53098">
    <property type="entry name" value="Ribonuclease H-like"/>
    <property type="match status" value="1"/>
</dbReference>
<evidence type="ECO:0000256" key="6">
    <source>
        <dbReference type="SAM" id="MobiDB-lite"/>
    </source>
</evidence>
<dbReference type="GO" id="GO:0005634">
    <property type="term" value="C:nucleus"/>
    <property type="evidence" value="ECO:0007669"/>
    <property type="project" value="UniProtKB-SubCell"/>
</dbReference>
<dbReference type="InterPro" id="IPR008906">
    <property type="entry name" value="HATC_C_dom"/>
</dbReference>
<dbReference type="PANTHER" id="PTHR46481:SF10">
    <property type="entry name" value="ZINC FINGER BED DOMAIN-CONTAINING PROTEIN 39"/>
    <property type="match status" value="1"/>
</dbReference>
<keyword evidence="3" id="KW-0863">Zinc-finger</keyword>
<evidence type="ECO:0000256" key="2">
    <source>
        <dbReference type="ARBA" id="ARBA00022723"/>
    </source>
</evidence>
<comment type="subcellular location">
    <subcellularLocation>
        <location evidence="1">Nucleus</location>
    </subcellularLocation>
</comment>
<feature type="region of interest" description="Disordered" evidence="6">
    <location>
        <begin position="324"/>
        <end position="345"/>
    </location>
</feature>
<dbReference type="EMBL" id="KB445795">
    <property type="protein sequence ID" value="EMD38454.1"/>
    <property type="molecule type" value="Genomic_DNA"/>
</dbReference>
<dbReference type="STRING" id="914234.M2PPN1"/>
<dbReference type="Pfam" id="PF05699">
    <property type="entry name" value="Dimer_Tnp_hAT"/>
    <property type="match status" value="1"/>
</dbReference>
<dbReference type="OrthoDB" id="2790258at2759"/>
<evidence type="ECO:0000259" key="7">
    <source>
        <dbReference type="Pfam" id="PF05699"/>
    </source>
</evidence>
<reference evidence="8 9" key="1">
    <citation type="journal article" date="2012" name="Proc. Natl. Acad. Sci. U.S.A.">
        <title>Comparative genomics of Ceriporiopsis subvermispora and Phanerochaete chrysosporium provide insight into selective ligninolysis.</title>
        <authorList>
            <person name="Fernandez-Fueyo E."/>
            <person name="Ruiz-Duenas F.J."/>
            <person name="Ferreira P."/>
            <person name="Floudas D."/>
            <person name="Hibbett D.S."/>
            <person name="Canessa P."/>
            <person name="Larrondo L.F."/>
            <person name="James T.Y."/>
            <person name="Seelenfreund D."/>
            <person name="Lobos S."/>
            <person name="Polanco R."/>
            <person name="Tello M."/>
            <person name="Honda Y."/>
            <person name="Watanabe T."/>
            <person name="Watanabe T."/>
            <person name="Ryu J.S."/>
            <person name="Kubicek C.P."/>
            <person name="Schmoll M."/>
            <person name="Gaskell J."/>
            <person name="Hammel K.E."/>
            <person name="St John F.J."/>
            <person name="Vanden Wymelenberg A."/>
            <person name="Sabat G."/>
            <person name="Splinter BonDurant S."/>
            <person name="Syed K."/>
            <person name="Yadav J.S."/>
            <person name="Doddapaneni H."/>
            <person name="Subramanian V."/>
            <person name="Lavin J.L."/>
            <person name="Oguiza J.A."/>
            <person name="Perez G."/>
            <person name="Pisabarro A.G."/>
            <person name="Ramirez L."/>
            <person name="Santoyo F."/>
            <person name="Master E."/>
            <person name="Coutinho P.M."/>
            <person name="Henrissat B."/>
            <person name="Lombard V."/>
            <person name="Magnuson J.K."/>
            <person name="Kuees U."/>
            <person name="Hori C."/>
            <person name="Igarashi K."/>
            <person name="Samejima M."/>
            <person name="Held B.W."/>
            <person name="Barry K.W."/>
            <person name="LaButti K.M."/>
            <person name="Lapidus A."/>
            <person name="Lindquist E.A."/>
            <person name="Lucas S.M."/>
            <person name="Riley R."/>
            <person name="Salamov A.A."/>
            <person name="Hoffmeister D."/>
            <person name="Schwenk D."/>
            <person name="Hadar Y."/>
            <person name="Yarden O."/>
            <person name="de Vries R.P."/>
            <person name="Wiebenga A."/>
            <person name="Stenlid J."/>
            <person name="Eastwood D."/>
            <person name="Grigoriev I.V."/>
            <person name="Berka R.M."/>
            <person name="Blanchette R.A."/>
            <person name="Kersten P."/>
            <person name="Martinez A.T."/>
            <person name="Vicuna R."/>
            <person name="Cullen D."/>
        </authorList>
    </citation>
    <scope>NUCLEOTIDE SEQUENCE [LARGE SCALE GENOMIC DNA]</scope>
    <source>
        <strain evidence="8 9">B</strain>
    </source>
</reference>
<dbReference type="Proteomes" id="UP000016930">
    <property type="component" value="Unassembled WGS sequence"/>
</dbReference>
<keyword evidence="4" id="KW-0862">Zinc</keyword>
<dbReference type="HOGENOM" id="CLU_009123_6_4_1"/>
<keyword evidence="9" id="KW-1185">Reference proteome</keyword>
<evidence type="ECO:0000256" key="5">
    <source>
        <dbReference type="ARBA" id="ARBA00023242"/>
    </source>
</evidence>
<evidence type="ECO:0000256" key="4">
    <source>
        <dbReference type="ARBA" id="ARBA00022833"/>
    </source>
</evidence>
<gene>
    <name evidence="8" type="ORF">CERSUDRAFT_48572</name>
</gene>
<evidence type="ECO:0000256" key="3">
    <source>
        <dbReference type="ARBA" id="ARBA00022771"/>
    </source>
</evidence>
<name>M2PPN1_CERS8</name>
<organism evidence="8 9">
    <name type="scientific">Ceriporiopsis subvermispora (strain B)</name>
    <name type="common">White-rot fungus</name>
    <name type="synonym">Gelatoporia subvermispora</name>
    <dbReference type="NCBI Taxonomy" id="914234"/>
    <lineage>
        <taxon>Eukaryota</taxon>
        <taxon>Fungi</taxon>
        <taxon>Dikarya</taxon>
        <taxon>Basidiomycota</taxon>
        <taxon>Agaricomycotina</taxon>
        <taxon>Agaricomycetes</taxon>
        <taxon>Polyporales</taxon>
        <taxon>Gelatoporiaceae</taxon>
        <taxon>Gelatoporia</taxon>
    </lineage>
</organism>
<accession>M2PPN1</accession>
<dbReference type="PANTHER" id="PTHR46481">
    <property type="entry name" value="ZINC FINGER BED DOMAIN-CONTAINING PROTEIN 4"/>
    <property type="match status" value="1"/>
</dbReference>
<dbReference type="GO" id="GO:0008270">
    <property type="term" value="F:zinc ion binding"/>
    <property type="evidence" value="ECO:0007669"/>
    <property type="project" value="UniProtKB-KW"/>
</dbReference>
<proteinExistence type="predicted"/>
<sequence length="486" mass="54788">MGSITMDSAGNNDTQMVGLEGLFAKEGILFDHDGNRIRLTPELLQQRGAYVAALERQPVKLVRDIVSACRRSGERRAELQRIIADGNEHRQWEDGVKLPAKQLLRDCETRWSSTFMMIGRLLGLYPAVRRLLLEAPENTGLANLTLNTIEQQLLMEIYYILRVAHSCQQVLSTQRTPTLSMALPSYELVMLGWTALKTKYPLLASYIDVGLQRIEKYIALARKSRIYALAMIINPIMKLDWIQEHWKPEDARQARRWIIEVMTAYATQRRHSARERPRVVSQPLPVSVPSSSKNAAFAAAFGEESGMDFLMSVTQEVRGASLLNNHRSTPAPPISTVDTSTSASSAPIEEDIVRAEEDALRADQLCAEHELNKYLDEPPPFYKKEKGPDLVNFWDNAEHRLPLLFKVAMDVLPAQASAVPCELLLGILQVLKFLVKEERLSFTDDLVACEDDYDIDKALTDDAVNELLAAGKYAELEELLKDARRT</sequence>
<evidence type="ECO:0000313" key="9">
    <source>
        <dbReference type="Proteomes" id="UP000016930"/>
    </source>
</evidence>
<dbReference type="InterPro" id="IPR012337">
    <property type="entry name" value="RNaseH-like_sf"/>
</dbReference>